<sequence>MMTEDSDFSADEVGIKTMLQCNRGNRCFRIFAGVSSIVKYPLTAFTMLSLNSLLYVLRF</sequence>
<evidence type="ECO:0000313" key="2">
    <source>
        <dbReference type="EMBL" id="PJO75692.1"/>
    </source>
</evidence>
<reference evidence="2 3" key="1">
    <citation type="submission" date="2017-11" db="EMBL/GenBank/DDBJ databases">
        <title>Revising the taxonomy of the Acinetobacter lwoffii group: the description of Acinetobacter pseudolwoffii sp. nov. and emended description of Acinetobacter lwoffii.</title>
        <authorList>
            <person name="Nemec A."/>
            <person name="Radolfova-Krizova L."/>
        </authorList>
    </citation>
    <scope>NUCLEOTIDE SEQUENCE [LARGE SCALE GENOMIC DNA]</scope>
    <source>
        <strain evidence="2 3">ANC 5044</strain>
    </source>
</reference>
<keyword evidence="1" id="KW-0812">Transmembrane</keyword>
<name>A0A2H9YSR1_9GAMM</name>
<organism evidence="2 3">
    <name type="scientific">Acinetobacter pseudolwoffii</name>
    <dbReference type="NCBI Taxonomy" id="2053287"/>
    <lineage>
        <taxon>Bacteria</taxon>
        <taxon>Pseudomonadati</taxon>
        <taxon>Pseudomonadota</taxon>
        <taxon>Gammaproteobacteria</taxon>
        <taxon>Moraxellales</taxon>
        <taxon>Moraxellaceae</taxon>
        <taxon>Acinetobacter</taxon>
    </lineage>
</organism>
<dbReference type="Proteomes" id="UP000243446">
    <property type="component" value="Unassembled WGS sequence"/>
</dbReference>
<keyword evidence="1" id="KW-0472">Membrane</keyword>
<protein>
    <submittedName>
        <fullName evidence="2">Uncharacterized protein</fullName>
    </submittedName>
</protein>
<dbReference type="AlphaFoldDB" id="A0A2H9YSR1"/>
<keyword evidence="1" id="KW-1133">Transmembrane helix</keyword>
<evidence type="ECO:0000313" key="3">
    <source>
        <dbReference type="Proteomes" id="UP000243446"/>
    </source>
</evidence>
<feature type="transmembrane region" description="Helical" evidence="1">
    <location>
        <begin position="38"/>
        <end position="57"/>
    </location>
</feature>
<proteinExistence type="predicted"/>
<accession>A0A2H9YSR1</accession>
<comment type="caution">
    <text evidence="2">The sequence shown here is derived from an EMBL/GenBank/DDBJ whole genome shotgun (WGS) entry which is preliminary data.</text>
</comment>
<gene>
    <name evidence="2" type="ORF">CWI32_04740</name>
</gene>
<evidence type="ECO:0000256" key="1">
    <source>
        <dbReference type="SAM" id="Phobius"/>
    </source>
</evidence>
<dbReference type="EMBL" id="PHRG01000002">
    <property type="protein sequence ID" value="PJO75692.1"/>
    <property type="molecule type" value="Genomic_DNA"/>
</dbReference>